<gene>
    <name evidence="8" type="primary">dapF</name>
    <name evidence="10" type="ORF">ENY07_07275</name>
</gene>
<dbReference type="EC" id="5.1.1.7" evidence="3 8"/>
<feature type="active site" description="Proton donor" evidence="8">
    <location>
        <position position="73"/>
    </location>
</feature>
<keyword evidence="4 8" id="KW-0028">Amino-acid biosynthesis</keyword>
<feature type="site" description="Could be important to modulate the pK values of the two catalytic cysteine residues" evidence="8">
    <location>
        <position position="156"/>
    </location>
</feature>
<dbReference type="EMBL" id="DTQM01000145">
    <property type="protein sequence ID" value="HGC43007.1"/>
    <property type="molecule type" value="Genomic_DNA"/>
</dbReference>
<evidence type="ECO:0000256" key="3">
    <source>
        <dbReference type="ARBA" id="ARBA00013080"/>
    </source>
</evidence>
<evidence type="ECO:0000256" key="2">
    <source>
        <dbReference type="ARBA" id="ARBA00010219"/>
    </source>
</evidence>
<evidence type="ECO:0000256" key="4">
    <source>
        <dbReference type="ARBA" id="ARBA00022605"/>
    </source>
</evidence>
<dbReference type="Gene3D" id="3.10.310.10">
    <property type="entry name" value="Diaminopimelate Epimerase, Chain A, domain 1"/>
    <property type="match status" value="2"/>
</dbReference>
<dbReference type="NCBIfam" id="TIGR00652">
    <property type="entry name" value="DapF"/>
    <property type="match status" value="1"/>
</dbReference>
<organism evidence="10">
    <name type="scientific">Acidicaldus sp</name>
    <dbReference type="NCBI Taxonomy" id="1872105"/>
    <lineage>
        <taxon>Bacteria</taxon>
        <taxon>Pseudomonadati</taxon>
        <taxon>Pseudomonadota</taxon>
        <taxon>Alphaproteobacteria</taxon>
        <taxon>Acetobacterales</taxon>
        <taxon>Acetobacteraceae</taxon>
        <taxon>Acidicaldus</taxon>
    </lineage>
</organism>
<feature type="active site" description="Proton acceptor" evidence="8">
    <location>
        <position position="214"/>
    </location>
</feature>
<sequence>MQVPFIKMHGLGNDFVVIDARARPLALAPEQAALLADRHFGVGCDQIVVLEPDAEAAAFMRILNADGSEAGACGNATRCIADLLFREKGDAAPLIRTRAGLLPTQRQADGRITVDMGKPELAWDKIPLASACDTLHLPLCLGPLADPASCAMGNPHATFFINNPDALAIAELGPALEHHALFPERANIGFAEILGPDRIRLIVWERGTGRTLACGSGACAALVNAARRGLVGRAATLLLDGGALEIAWREADDHVLMTGPAARVFAGIIELPEGAP</sequence>
<evidence type="ECO:0000256" key="7">
    <source>
        <dbReference type="ARBA" id="ARBA00051712"/>
    </source>
</evidence>
<evidence type="ECO:0000256" key="8">
    <source>
        <dbReference type="HAMAP-Rule" id="MF_00197"/>
    </source>
</evidence>
<comment type="similarity">
    <text evidence="2 8">Belongs to the diaminopimelate epimerase family.</text>
</comment>
<dbReference type="UniPathway" id="UPA00034">
    <property type="reaction ID" value="UER00025"/>
</dbReference>
<keyword evidence="6 8" id="KW-0413">Isomerase</keyword>
<comment type="pathway">
    <text evidence="1 8">Amino-acid biosynthesis; L-lysine biosynthesis via DAP pathway; DL-2,6-diaminopimelate from LL-2,6-diaminopimelate: step 1/1.</text>
</comment>
<proteinExistence type="inferred from homology"/>
<evidence type="ECO:0000256" key="9">
    <source>
        <dbReference type="PROSITE-ProRule" id="PRU10125"/>
    </source>
</evidence>
<dbReference type="PANTHER" id="PTHR31689">
    <property type="entry name" value="DIAMINOPIMELATE EPIMERASE, CHLOROPLASTIC"/>
    <property type="match status" value="1"/>
</dbReference>
<dbReference type="PANTHER" id="PTHR31689:SF0">
    <property type="entry name" value="DIAMINOPIMELATE EPIMERASE"/>
    <property type="match status" value="1"/>
</dbReference>
<feature type="site" description="Could be important to modulate the pK values of the two catalytic cysteine residues" evidence="8">
    <location>
        <position position="205"/>
    </location>
</feature>
<comment type="subcellular location">
    <subcellularLocation>
        <location evidence="8">Cytoplasm</location>
    </subcellularLocation>
</comment>
<dbReference type="GO" id="GO:0008837">
    <property type="term" value="F:diaminopimelate epimerase activity"/>
    <property type="evidence" value="ECO:0007669"/>
    <property type="project" value="UniProtKB-UniRule"/>
</dbReference>
<feature type="binding site" evidence="8">
    <location>
        <begin position="74"/>
        <end position="75"/>
    </location>
    <ligand>
        <name>substrate</name>
    </ligand>
</feature>
<feature type="active site" evidence="9">
    <location>
        <position position="73"/>
    </location>
</feature>
<dbReference type="SUPFAM" id="SSF54506">
    <property type="entry name" value="Diaminopimelate epimerase-like"/>
    <property type="match status" value="2"/>
</dbReference>
<keyword evidence="5 8" id="KW-0457">Lysine biosynthesis</keyword>
<comment type="caution">
    <text evidence="10">The sequence shown here is derived from an EMBL/GenBank/DDBJ whole genome shotgun (WGS) entry which is preliminary data.</text>
</comment>
<dbReference type="GO" id="GO:0009089">
    <property type="term" value="P:lysine biosynthetic process via diaminopimelate"/>
    <property type="evidence" value="ECO:0007669"/>
    <property type="project" value="UniProtKB-UniRule"/>
</dbReference>
<dbReference type="AlphaFoldDB" id="A0A8J4HAQ5"/>
<dbReference type="PROSITE" id="PS01326">
    <property type="entry name" value="DAP_EPIMERASE"/>
    <property type="match status" value="1"/>
</dbReference>
<feature type="binding site" evidence="8">
    <location>
        <begin position="205"/>
        <end position="206"/>
    </location>
    <ligand>
        <name>substrate</name>
    </ligand>
</feature>
<accession>A0A8J4HAQ5</accession>
<feature type="binding site" evidence="8">
    <location>
        <position position="13"/>
    </location>
    <ligand>
        <name>substrate</name>
    </ligand>
</feature>
<comment type="subunit">
    <text evidence="8">Homodimer.</text>
</comment>
<reference evidence="10" key="1">
    <citation type="journal article" date="2020" name="mSystems">
        <title>Genome- and Community-Level Interaction Insights into Carbon Utilization and Element Cycling Functions of Hydrothermarchaeota in Hydrothermal Sediment.</title>
        <authorList>
            <person name="Zhou Z."/>
            <person name="Liu Y."/>
            <person name="Xu W."/>
            <person name="Pan J."/>
            <person name="Luo Z.H."/>
            <person name="Li M."/>
        </authorList>
    </citation>
    <scope>NUCLEOTIDE SEQUENCE</scope>
    <source>
        <strain evidence="10">SpSt-997</strain>
    </source>
</reference>
<comment type="catalytic activity">
    <reaction evidence="7 8">
        <text>(2S,6S)-2,6-diaminopimelate = meso-2,6-diaminopimelate</text>
        <dbReference type="Rhea" id="RHEA:15393"/>
        <dbReference type="ChEBI" id="CHEBI:57609"/>
        <dbReference type="ChEBI" id="CHEBI:57791"/>
        <dbReference type="EC" id="5.1.1.7"/>
    </reaction>
</comment>
<feature type="binding site" evidence="8">
    <location>
        <position position="46"/>
    </location>
    <ligand>
        <name>substrate</name>
    </ligand>
</feature>
<name>A0A8J4HAQ5_9PROT</name>
<evidence type="ECO:0000313" key="10">
    <source>
        <dbReference type="EMBL" id="HGC43007.1"/>
    </source>
</evidence>
<keyword evidence="8" id="KW-0963">Cytoplasm</keyword>
<dbReference type="InterPro" id="IPR018510">
    <property type="entry name" value="DAP_epimerase_AS"/>
</dbReference>
<feature type="binding site" evidence="8">
    <location>
        <position position="64"/>
    </location>
    <ligand>
        <name>substrate</name>
    </ligand>
</feature>
<dbReference type="HAMAP" id="MF_00197">
    <property type="entry name" value="DAP_epimerase"/>
    <property type="match status" value="1"/>
</dbReference>
<feature type="binding site" evidence="8">
    <location>
        <position position="154"/>
    </location>
    <ligand>
        <name>substrate</name>
    </ligand>
</feature>
<dbReference type="Pfam" id="PF01678">
    <property type="entry name" value="DAP_epimerase"/>
    <property type="match status" value="2"/>
</dbReference>
<dbReference type="InterPro" id="IPR001653">
    <property type="entry name" value="DAP_epimerase_DapF"/>
</dbReference>
<evidence type="ECO:0000256" key="6">
    <source>
        <dbReference type="ARBA" id="ARBA00023235"/>
    </source>
</evidence>
<evidence type="ECO:0000256" key="1">
    <source>
        <dbReference type="ARBA" id="ARBA00005196"/>
    </source>
</evidence>
<dbReference type="GO" id="GO:0005829">
    <property type="term" value="C:cytosol"/>
    <property type="evidence" value="ECO:0007669"/>
    <property type="project" value="TreeGrafter"/>
</dbReference>
<feature type="binding site" evidence="8">
    <location>
        <begin position="215"/>
        <end position="216"/>
    </location>
    <ligand>
        <name>substrate</name>
    </ligand>
</feature>
<comment type="function">
    <text evidence="8">Catalyzes the stereoinversion of LL-2,6-diaminopimelate (L,L-DAP) to meso-diaminopimelate (meso-DAP), a precursor of L-lysine and an essential component of the bacterial peptidoglycan.</text>
</comment>
<evidence type="ECO:0000256" key="5">
    <source>
        <dbReference type="ARBA" id="ARBA00023154"/>
    </source>
</evidence>
<feature type="binding site" evidence="8">
    <location>
        <position position="187"/>
    </location>
    <ligand>
        <name>substrate</name>
    </ligand>
</feature>
<protein>
    <recommendedName>
        <fullName evidence="3 8">Diaminopimelate epimerase</fullName>
        <shortName evidence="8">DAP epimerase</shortName>
        <ecNumber evidence="3 8">5.1.1.7</ecNumber>
    </recommendedName>
    <alternativeName>
        <fullName evidence="8">PLP-independent amino acid racemase</fullName>
    </alternativeName>
</protein>